<sequence length="302" mass="32924">MKNERIITHFQSYRTAHDCVKDLTPYFAGRISIMTSNPMQSAEETPKVSRENQEYEIRDRAAEASMVENLSEIGGIALGTVAYLVPGLGPVLSGGPIVGKAVGDTVGYYLSSEMSEVRDERARRANRPQPARKKAADGECATGSFFLAVDTFTEEEADFVTNVMEQHGGKVSKMLLDPSGDDSPAEEEIRYVPPDAETRYIASANRSGEVCLQSADHQALEVARSPESLPEDDTDDRLRAQESASEVEADRAAPAASGYDLDPITPLSPQGWIDPNIGLGSYDLRVPILQEQDDMAPPENRT</sequence>
<keyword evidence="3" id="KW-1185">Reference proteome</keyword>
<feature type="region of interest" description="Disordered" evidence="1">
    <location>
        <begin position="221"/>
        <end position="276"/>
    </location>
</feature>
<evidence type="ECO:0008006" key="4">
    <source>
        <dbReference type="Google" id="ProtNLM"/>
    </source>
</evidence>
<dbReference type="Proteomes" id="UP001597343">
    <property type="component" value="Unassembled WGS sequence"/>
</dbReference>
<organism evidence="2 3">
    <name type="scientific">Tumebacillus lipolyticus</name>
    <dbReference type="NCBI Taxonomy" id="1280370"/>
    <lineage>
        <taxon>Bacteria</taxon>
        <taxon>Bacillati</taxon>
        <taxon>Bacillota</taxon>
        <taxon>Bacilli</taxon>
        <taxon>Bacillales</taxon>
        <taxon>Alicyclobacillaceae</taxon>
        <taxon>Tumebacillus</taxon>
    </lineage>
</organism>
<gene>
    <name evidence="2" type="ORF">ACFSOY_12690</name>
</gene>
<protein>
    <recommendedName>
        <fullName evidence="4">General stress protein 17M-like domain-containing protein</fullName>
    </recommendedName>
</protein>
<evidence type="ECO:0000313" key="3">
    <source>
        <dbReference type="Proteomes" id="UP001597343"/>
    </source>
</evidence>
<reference evidence="3" key="1">
    <citation type="journal article" date="2019" name="Int. J. Syst. Evol. Microbiol.">
        <title>The Global Catalogue of Microorganisms (GCM) 10K type strain sequencing project: providing services to taxonomists for standard genome sequencing and annotation.</title>
        <authorList>
            <consortium name="The Broad Institute Genomics Platform"/>
            <consortium name="The Broad Institute Genome Sequencing Center for Infectious Disease"/>
            <person name="Wu L."/>
            <person name="Ma J."/>
        </authorList>
    </citation>
    <scope>NUCLEOTIDE SEQUENCE [LARGE SCALE GENOMIC DNA]</scope>
    <source>
        <strain evidence="3">CGMCC 1.13574</strain>
    </source>
</reference>
<proteinExistence type="predicted"/>
<evidence type="ECO:0000313" key="2">
    <source>
        <dbReference type="EMBL" id="MFD2170840.1"/>
    </source>
</evidence>
<evidence type="ECO:0000256" key="1">
    <source>
        <dbReference type="SAM" id="MobiDB-lite"/>
    </source>
</evidence>
<dbReference type="EMBL" id="JBHUIO010000008">
    <property type="protein sequence ID" value="MFD2170840.1"/>
    <property type="molecule type" value="Genomic_DNA"/>
</dbReference>
<dbReference type="RefSeq" id="WP_386047173.1">
    <property type="nucleotide sequence ID" value="NZ_JBHUIO010000008.1"/>
</dbReference>
<comment type="caution">
    <text evidence="2">The sequence shown here is derived from an EMBL/GenBank/DDBJ whole genome shotgun (WGS) entry which is preliminary data.</text>
</comment>
<name>A0ABW5A062_9BACL</name>
<accession>A0ABW5A062</accession>